<dbReference type="GO" id="GO:0030170">
    <property type="term" value="F:pyridoxal phosphate binding"/>
    <property type="evidence" value="ECO:0007669"/>
    <property type="project" value="TreeGrafter"/>
</dbReference>
<protein>
    <recommendedName>
        <fullName evidence="3">Serine hydroxymethyltransferase-like domain-containing protein</fullName>
    </recommendedName>
</protein>
<dbReference type="SUPFAM" id="SSF53383">
    <property type="entry name" value="PLP-dependent transferases"/>
    <property type="match status" value="1"/>
</dbReference>
<dbReference type="GO" id="GO:0004372">
    <property type="term" value="F:glycine hydroxymethyltransferase activity"/>
    <property type="evidence" value="ECO:0007669"/>
    <property type="project" value="TreeGrafter"/>
</dbReference>
<dbReference type="AlphaFoldDB" id="A0A067M4H2"/>
<dbReference type="GO" id="GO:0019264">
    <property type="term" value="P:glycine biosynthetic process from serine"/>
    <property type="evidence" value="ECO:0007669"/>
    <property type="project" value="TreeGrafter"/>
</dbReference>
<dbReference type="Proteomes" id="UP000027195">
    <property type="component" value="Unassembled WGS sequence"/>
</dbReference>
<keyword evidence="5" id="KW-1185">Reference proteome</keyword>
<reference evidence="5" key="1">
    <citation type="journal article" date="2014" name="Proc. Natl. Acad. Sci. U.S.A.">
        <title>Extensive sampling of basidiomycete genomes demonstrates inadequacy of the white-rot/brown-rot paradigm for wood decay fungi.</title>
        <authorList>
            <person name="Riley R."/>
            <person name="Salamov A.A."/>
            <person name="Brown D.W."/>
            <person name="Nagy L.G."/>
            <person name="Floudas D."/>
            <person name="Held B.W."/>
            <person name="Levasseur A."/>
            <person name="Lombard V."/>
            <person name="Morin E."/>
            <person name="Otillar R."/>
            <person name="Lindquist E.A."/>
            <person name="Sun H."/>
            <person name="LaButti K.M."/>
            <person name="Schmutz J."/>
            <person name="Jabbour D."/>
            <person name="Luo H."/>
            <person name="Baker S.E."/>
            <person name="Pisabarro A.G."/>
            <person name="Walton J.D."/>
            <person name="Blanchette R.A."/>
            <person name="Henrissat B."/>
            <person name="Martin F."/>
            <person name="Cullen D."/>
            <person name="Hibbett D.S."/>
            <person name="Grigoriev I.V."/>
        </authorList>
    </citation>
    <scope>NUCLEOTIDE SEQUENCE [LARGE SCALE GENOMIC DNA]</scope>
    <source>
        <strain evidence="5">FD-172 SS1</strain>
    </source>
</reference>
<dbReference type="InterPro" id="IPR015421">
    <property type="entry name" value="PyrdxlP-dep_Trfase_major"/>
</dbReference>
<dbReference type="Gene3D" id="3.40.640.10">
    <property type="entry name" value="Type I PLP-dependent aspartate aminotransferase-like (Major domain)"/>
    <property type="match status" value="1"/>
</dbReference>
<accession>A0A067M4H2</accession>
<organism evidence="4 5">
    <name type="scientific">Botryobasidium botryosum (strain FD-172 SS1)</name>
    <dbReference type="NCBI Taxonomy" id="930990"/>
    <lineage>
        <taxon>Eukaryota</taxon>
        <taxon>Fungi</taxon>
        <taxon>Dikarya</taxon>
        <taxon>Basidiomycota</taxon>
        <taxon>Agaricomycotina</taxon>
        <taxon>Agaricomycetes</taxon>
        <taxon>Cantharellales</taxon>
        <taxon>Botryobasidiaceae</taxon>
        <taxon>Botryobasidium</taxon>
    </lineage>
</organism>
<dbReference type="GO" id="GO:0005739">
    <property type="term" value="C:mitochondrion"/>
    <property type="evidence" value="ECO:0007669"/>
    <property type="project" value="TreeGrafter"/>
</dbReference>
<dbReference type="STRING" id="930990.A0A067M4H2"/>
<dbReference type="PANTHER" id="PTHR11680:SF35">
    <property type="entry name" value="SERINE HYDROXYMETHYLTRANSFERASE 1"/>
    <property type="match status" value="1"/>
</dbReference>
<dbReference type="InParanoid" id="A0A067M4H2"/>
<sequence length="234" mass="26020">MYFQSFLYALDSTIQLIHYAELHTKAPLFRLCLIIHTHLRDWGYMILKEIADEHGAYLLVAAQELNDLFEYRDVVTATARCAELSFAPFNNQRPLLADIKNHINWPSSLPARAGPTTLVHLPVSLQPFTCLIYLTCSLPPPQTSTATAATLLAAQPKFNTSTSSRLAEFLYCAVQLERELQKAANSKLLNDFVRAAEAGADVRKLNGDVGIFSRSFPMPEVNVRGLVEPEGIDG</sequence>
<dbReference type="InterPro" id="IPR039429">
    <property type="entry name" value="SHMT-like_dom"/>
</dbReference>
<dbReference type="Pfam" id="PF00464">
    <property type="entry name" value="SHMT"/>
    <property type="match status" value="1"/>
</dbReference>
<evidence type="ECO:0000256" key="2">
    <source>
        <dbReference type="ARBA" id="ARBA00022898"/>
    </source>
</evidence>
<dbReference type="GO" id="GO:0035999">
    <property type="term" value="P:tetrahydrofolate interconversion"/>
    <property type="evidence" value="ECO:0007669"/>
    <property type="project" value="UniProtKB-UniPathway"/>
</dbReference>
<proteinExistence type="predicted"/>
<evidence type="ECO:0000259" key="3">
    <source>
        <dbReference type="Pfam" id="PF00464"/>
    </source>
</evidence>
<evidence type="ECO:0000313" key="4">
    <source>
        <dbReference type="EMBL" id="KDQ10444.1"/>
    </source>
</evidence>
<keyword evidence="2" id="KW-0663">Pyridoxal phosphate</keyword>
<dbReference type="HOGENOM" id="CLU_1184852_0_0_1"/>
<gene>
    <name evidence="4" type="ORF">BOTBODRAFT_190429</name>
</gene>
<dbReference type="EMBL" id="KL198067">
    <property type="protein sequence ID" value="KDQ10444.1"/>
    <property type="molecule type" value="Genomic_DNA"/>
</dbReference>
<dbReference type="InterPro" id="IPR015424">
    <property type="entry name" value="PyrdxlP-dep_Trfase"/>
</dbReference>
<comment type="cofactor">
    <cofactor evidence="1">
        <name>pyridoxal 5'-phosphate</name>
        <dbReference type="ChEBI" id="CHEBI:597326"/>
    </cofactor>
</comment>
<dbReference type="InterPro" id="IPR049943">
    <property type="entry name" value="Ser_HO-MeTrfase-like"/>
</dbReference>
<feature type="domain" description="Serine hydroxymethyltransferase-like" evidence="3">
    <location>
        <begin position="2"/>
        <end position="79"/>
    </location>
</feature>
<dbReference type="UniPathway" id="UPA00193"/>
<dbReference type="OrthoDB" id="10265628at2759"/>
<dbReference type="PANTHER" id="PTHR11680">
    <property type="entry name" value="SERINE HYDROXYMETHYLTRANSFERASE"/>
    <property type="match status" value="1"/>
</dbReference>
<evidence type="ECO:0000313" key="5">
    <source>
        <dbReference type="Proteomes" id="UP000027195"/>
    </source>
</evidence>
<evidence type="ECO:0000256" key="1">
    <source>
        <dbReference type="ARBA" id="ARBA00001933"/>
    </source>
</evidence>
<name>A0A067M4H2_BOTB1</name>